<evidence type="ECO:0000313" key="3">
    <source>
        <dbReference type="Proteomes" id="UP000007954"/>
    </source>
</evidence>
<dbReference type="EMBL" id="FR746099">
    <property type="protein sequence ID" value="CCC39497.1"/>
    <property type="molecule type" value="Genomic_DNA"/>
</dbReference>
<name>G0LK71_HALWC</name>
<dbReference type="KEGG" id="hwc:Hqrw_1553"/>
<sequence length="90" mass="9236">MRREPITIGMVVTVGIFVCVGVIIALTPDPVAGAAPPSASTMQMQTESVLAAVKTSQQTIQHIGAGVLLGAGIGSILGSIGVFLYWDNQL</sequence>
<reference evidence="2 3" key="1">
    <citation type="journal article" date="2011" name="PLoS ONE">
        <title>Haloquadratum walsbyi: limited diversity in a global pond.</title>
        <authorList>
            <person name="Dyall-Smith M."/>
            <person name="Pfeiffer F."/>
            <person name="Klee K."/>
            <person name="Palm P."/>
            <person name="Gross K."/>
            <person name="Schuster S.C."/>
            <person name="Rampp M."/>
            <person name="Oesterhelt D."/>
        </authorList>
    </citation>
    <scope>NUCLEOTIDE SEQUENCE [LARGE SCALE GENOMIC DNA]</scope>
    <source>
        <strain evidence="3">DSM 16854 / JCM 12705 / C23</strain>
    </source>
</reference>
<keyword evidence="1" id="KW-0472">Membrane</keyword>
<feature type="transmembrane region" description="Helical" evidence="1">
    <location>
        <begin position="63"/>
        <end position="86"/>
    </location>
</feature>
<dbReference type="AlphaFoldDB" id="G0LK71"/>
<proteinExistence type="predicted"/>
<accession>G0LK71</accession>
<dbReference type="GeneID" id="12446227"/>
<feature type="transmembrane region" description="Helical" evidence="1">
    <location>
        <begin position="7"/>
        <end position="27"/>
    </location>
</feature>
<gene>
    <name evidence="2" type="ordered locus">Hqrw_1553</name>
</gene>
<dbReference type="RefSeq" id="WP_014555343.1">
    <property type="nucleotide sequence ID" value="NC_017459.1"/>
</dbReference>
<dbReference type="Proteomes" id="UP000007954">
    <property type="component" value="Chromosome"/>
</dbReference>
<protein>
    <submittedName>
        <fullName evidence="2">Uncharacterized protein</fullName>
    </submittedName>
</protein>
<organism evidence="2 3">
    <name type="scientific">Haloquadratum walsbyi (strain DSM 16854 / JCM 12705 / C23)</name>
    <dbReference type="NCBI Taxonomy" id="768065"/>
    <lineage>
        <taxon>Archaea</taxon>
        <taxon>Methanobacteriati</taxon>
        <taxon>Methanobacteriota</taxon>
        <taxon>Stenosarchaea group</taxon>
        <taxon>Halobacteria</taxon>
        <taxon>Halobacteriales</taxon>
        <taxon>Haloferacaceae</taxon>
        <taxon>Haloquadratum</taxon>
    </lineage>
</organism>
<dbReference type="HOGENOM" id="CLU_2433805_0_0_2"/>
<evidence type="ECO:0000256" key="1">
    <source>
        <dbReference type="SAM" id="Phobius"/>
    </source>
</evidence>
<evidence type="ECO:0000313" key="2">
    <source>
        <dbReference type="EMBL" id="CCC39497.1"/>
    </source>
</evidence>
<keyword evidence="1" id="KW-1133">Transmembrane helix</keyword>
<keyword evidence="1" id="KW-0812">Transmembrane</keyword>